<sequence length="343" mass="39059">MSGIEAAFGVAASGAGLLSLSIQLLECATKLKRLQHTARNAPQTLAKLVFELETMGIALRTLEQRRQQESPSETLLARCVMSCQQCTADISRLVDRLEKSTTNIIGKVYFAFKQREVMEMLDSLEKAKSSLQLAYTMYQTEEQRRHDQAHAHTLALQSLMIRELQAQLATGNAHLSNQLQLVTQTSAFPQHQRTINDLHRLPPFGSETLATFADGRDRPRCTDRNRTAIQRRTSRRKRDARLHMTFRLPTWISRRIYAVALVQLESGWDLFLRSENLIQDDSLVFHYARAGNLEGMKTLFETGKATPLDVARPGNRAYWFSPYGDIRENFTLLEITFEPAMMI</sequence>
<accession>A0AA38XM85</accession>
<evidence type="ECO:0000313" key="1">
    <source>
        <dbReference type="EMBL" id="KAJ9615915.1"/>
    </source>
</evidence>
<evidence type="ECO:0000313" key="2">
    <source>
        <dbReference type="Proteomes" id="UP001172673"/>
    </source>
</evidence>
<proteinExistence type="predicted"/>
<evidence type="ECO:0008006" key="3">
    <source>
        <dbReference type="Google" id="ProtNLM"/>
    </source>
</evidence>
<organism evidence="1 2">
    <name type="scientific">Cladophialophora chaetospira</name>
    <dbReference type="NCBI Taxonomy" id="386627"/>
    <lineage>
        <taxon>Eukaryota</taxon>
        <taxon>Fungi</taxon>
        <taxon>Dikarya</taxon>
        <taxon>Ascomycota</taxon>
        <taxon>Pezizomycotina</taxon>
        <taxon>Eurotiomycetes</taxon>
        <taxon>Chaetothyriomycetidae</taxon>
        <taxon>Chaetothyriales</taxon>
        <taxon>Herpotrichiellaceae</taxon>
        <taxon>Cladophialophora</taxon>
    </lineage>
</organism>
<name>A0AA38XM85_9EURO</name>
<dbReference type="EMBL" id="JAPDRK010000002">
    <property type="protein sequence ID" value="KAJ9615915.1"/>
    <property type="molecule type" value="Genomic_DNA"/>
</dbReference>
<dbReference type="Proteomes" id="UP001172673">
    <property type="component" value="Unassembled WGS sequence"/>
</dbReference>
<keyword evidence="2" id="KW-1185">Reference proteome</keyword>
<gene>
    <name evidence="1" type="ORF">H2200_001992</name>
</gene>
<dbReference type="AlphaFoldDB" id="A0AA38XM85"/>
<comment type="caution">
    <text evidence="1">The sequence shown here is derived from an EMBL/GenBank/DDBJ whole genome shotgun (WGS) entry which is preliminary data.</text>
</comment>
<protein>
    <recommendedName>
        <fullName evidence="3">Fungal N-terminal domain-containing protein</fullName>
    </recommendedName>
</protein>
<reference evidence="1" key="1">
    <citation type="submission" date="2022-10" db="EMBL/GenBank/DDBJ databases">
        <title>Culturing micro-colonial fungi from biological soil crusts in the Mojave desert and describing Neophaeococcomyces mojavensis, and introducing the new genera and species Taxawa tesnikishii.</title>
        <authorList>
            <person name="Kurbessoian T."/>
            <person name="Stajich J.E."/>
        </authorList>
    </citation>
    <scope>NUCLEOTIDE SEQUENCE</scope>
    <source>
        <strain evidence="1">TK_41</strain>
    </source>
</reference>